<dbReference type="Proteomes" id="UP001162131">
    <property type="component" value="Unassembled WGS sequence"/>
</dbReference>
<keyword evidence="4" id="KW-0418">Kinase</keyword>
<reference evidence="10" key="1">
    <citation type="submission" date="2021-09" db="EMBL/GenBank/DDBJ databases">
        <authorList>
            <consortium name="AG Swart"/>
            <person name="Singh M."/>
            <person name="Singh A."/>
            <person name="Seah K."/>
            <person name="Emmerich C."/>
        </authorList>
    </citation>
    <scope>NUCLEOTIDE SEQUENCE</scope>
    <source>
        <strain evidence="10">ATCC30299</strain>
    </source>
</reference>
<dbReference type="SMART" id="SM00220">
    <property type="entry name" value="S_TKc"/>
    <property type="match status" value="1"/>
</dbReference>
<dbReference type="InterPro" id="IPR011009">
    <property type="entry name" value="Kinase-like_dom_sf"/>
</dbReference>
<comment type="similarity">
    <text evidence="7">Belongs to the protein kinase superfamily.</text>
</comment>
<dbReference type="FunFam" id="1.10.510.10:FF:000454">
    <property type="entry name" value="Uncharacterized protein"/>
    <property type="match status" value="1"/>
</dbReference>
<evidence type="ECO:0000313" key="10">
    <source>
        <dbReference type="EMBL" id="CAG9336240.1"/>
    </source>
</evidence>
<proteinExistence type="inferred from homology"/>
<dbReference type="PROSITE" id="PS00108">
    <property type="entry name" value="PROTEIN_KINASE_ST"/>
    <property type="match status" value="1"/>
</dbReference>
<feature type="domain" description="Protein kinase" evidence="8">
    <location>
        <begin position="23"/>
        <end position="281"/>
    </location>
</feature>
<dbReference type="GO" id="GO:0004674">
    <property type="term" value="F:protein serine/threonine kinase activity"/>
    <property type="evidence" value="ECO:0007669"/>
    <property type="project" value="UniProtKB-KW"/>
</dbReference>
<dbReference type="InterPro" id="IPR000961">
    <property type="entry name" value="AGC-kinase_C"/>
</dbReference>
<evidence type="ECO:0000256" key="1">
    <source>
        <dbReference type="ARBA" id="ARBA00022527"/>
    </source>
</evidence>
<evidence type="ECO:0000259" key="8">
    <source>
        <dbReference type="PROSITE" id="PS50011"/>
    </source>
</evidence>
<keyword evidence="5 6" id="KW-0067">ATP-binding</keyword>
<evidence type="ECO:0000256" key="6">
    <source>
        <dbReference type="PROSITE-ProRule" id="PRU10141"/>
    </source>
</evidence>
<feature type="domain" description="AGC-kinase C-terminal" evidence="9">
    <location>
        <begin position="282"/>
        <end position="347"/>
    </location>
</feature>
<evidence type="ECO:0000256" key="3">
    <source>
        <dbReference type="ARBA" id="ARBA00022741"/>
    </source>
</evidence>
<evidence type="ECO:0000256" key="7">
    <source>
        <dbReference type="RuleBase" id="RU000304"/>
    </source>
</evidence>
<dbReference type="Gene3D" id="3.30.200.20">
    <property type="entry name" value="Phosphorylase Kinase, domain 1"/>
    <property type="match status" value="1"/>
</dbReference>
<keyword evidence="1 7" id="KW-0723">Serine/threonine-protein kinase</keyword>
<name>A0AAU9KSI5_9CILI</name>
<dbReference type="PROSITE" id="PS51285">
    <property type="entry name" value="AGC_KINASE_CTER"/>
    <property type="match status" value="1"/>
</dbReference>
<organism evidence="10 11">
    <name type="scientific">Blepharisma stoltei</name>
    <dbReference type="NCBI Taxonomy" id="1481888"/>
    <lineage>
        <taxon>Eukaryota</taxon>
        <taxon>Sar</taxon>
        <taxon>Alveolata</taxon>
        <taxon>Ciliophora</taxon>
        <taxon>Postciliodesmatophora</taxon>
        <taxon>Heterotrichea</taxon>
        <taxon>Heterotrichida</taxon>
        <taxon>Blepharismidae</taxon>
        <taxon>Blepharisma</taxon>
    </lineage>
</organism>
<evidence type="ECO:0008006" key="12">
    <source>
        <dbReference type="Google" id="ProtNLM"/>
    </source>
</evidence>
<feature type="binding site" evidence="6">
    <location>
        <position position="52"/>
    </location>
    <ligand>
        <name>ATP</name>
        <dbReference type="ChEBI" id="CHEBI:30616"/>
    </ligand>
</feature>
<dbReference type="SUPFAM" id="SSF56112">
    <property type="entry name" value="Protein kinase-like (PK-like)"/>
    <property type="match status" value="1"/>
</dbReference>
<evidence type="ECO:0000313" key="11">
    <source>
        <dbReference type="Proteomes" id="UP001162131"/>
    </source>
</evidence>
<keyword evidence="11" id="KW-1185">Reference proteome</keyword>
<dbReference type="EMBL" id="CAJZBQ010000064">
    <property type="protein sequence ID" value="CAG9336240.1"/>
    <property type="molecule type" value="Genomic_DNA"/>
</dbReference>
<dbReference type="GO" id="GO:0005524">
    <property type="term" value="F:ATP binding"/>
    <property type="evidence" value="ECO:0007669"/>
    <property type="project" value="UniProtKB-UniRule"/>
</dbReference>
<accession>A0AAU9KSI5</accession>
<dbReference type="InterPro" id="IPR000719">
    <property type="entry name" value="Prot_kinase_dom"/>
</dbReference>
<dbReference type="PANTHER" id="PTHR24353">
    <property type="entry name" value="CYCLIC NUCLEOTIDE-DEPENDENT PROTEIN KINASE"/>
    <property type="match status" value="1"/>
</dbReference>
<protein>
    <recommendedName>
        <fullName evidence="12">Protein kinase domain containing protein</fullName>
    </recommendedName>
</protein>
<dbReference type="InterPro" id="IPR017441">
    <property type="entry name" value="Protein_kinase_ATP_BS"/>
</dbReference>
<keyword evidence="2" id="KW-0808">Transferase</keyword>
<evidence type="ECO:0000256" key="2">
    <source>
        <dbReference type="ARBA" id="ARBA00022679"/>
    </source>
</evidence>
<dbReference type="InterPro" id="IPR008271">
    <property type="entry name" value="Ser/Thr_kinase_AS"/>
</dbReference>
<evidence type="ECO:0000259" key="9">
    <source>
        <dbReference type="PROSITE" id="PS51285"/>
    </source>
</evidence>
<comment type="caution">
    <text evidence="10">The sequence shown here is derived from an EMBL/GenBank/DDBJ whole genome shotgun (WGS) entry which is preliminary data.</text>
</comment>
<keyword evidence="3 6" id="KW-0547">Nucleotide-binding</keyword>
<dbReference type="Pfam" id="PF00069">
    <property type="entry name" value="Pkinase"/>
    <property type="match status" value="1"/>
</dbReference>
<evidence type="ECO:0000256" key="5">
    <source>
        <dbReference type="ARBA" id="ARBA00022840"/>
    </source>
</evidence>
<dbReference type="PROSITE" id="PS00107">
    <property type="entry name" value="PROTEIN_KINASE_ATP"/>
    <property type="match status" value="1"/>
</dbReference>
<evidence type="ECO:0000256" key="4">
    <source>
        <dbReference type="ARBA" id="ARBA00022777"/>
    </source>
</evidence>
<dbReference type="Gene3D" id="1.10.510.10">
    <property type="entry name" value="Transferase(Phosphotransferase) domain 1"/>
    <property type="match status" value="1"/>
</dbReference>
<dbReference type="PROSITE" id="PS50011">
    <property type="entry name" value="PROTEIN_KINASE_DOM"/>
    <property type="match status" value="1"/>
</dbReference>
<sequence>MGNNVDAVLEGGKNHQLMKPSDFKFHYLIGKGGFGRVWKGELKRTKQVFAIKEMQKSRIVSKRSVGSVMNERKLLSIIKHPFIVNMEYAWQDINNLYLAMDYVPGGDLRYHLIKNERFTEKQTKFFVACIVTGLEYIHLNGIIHRDIKPENLVLDSRGYVKIADFGIAKRIGPWLERESSGTPGYMAPEVMCSKMHGFAADFFALGAVTFEFMTGYRPYWGRNRRELKDIMLSQQVQLKRKDIPEGWSYEAADFINKLLKRKPEERLGFNGPQEVKNHQWLRDYNWKDLFSKKIEAPFKPGRKDDNFDKTAQEDWLDDMDSKTFNTSLQDLFEGFAFDNKKNHGSDENTQLLS</sequence>
<dbReference type="SMART" id="SM00133">
    <property type="entry name" value="S_TK_X"/>
    <property type="match status" value="1"/>
</dbReference>
<gene>
    <name evidence="10" type="ORF">BSTOLATCC_MIC66121</name>
</gene>
<dbReference type="AlphaFoldDB" id="A0AAU9KSI5"/>